<dbReference type="KEGG" id="auh:AWM75_04125"/>
<name>A0A0X8FKZ0_9LACT</name>
<accession>A0A0X8FKZ0</accession>
<dbReference type="Proteomes" id="UP000062260">
    <property type="component" value="Chromosome"/>
</dbReference>
<dbReference type="STRING" id="128944.AWM75_04125"/>
<sequence>MAKNTISEVISAEERVEALREDFAKRLEGLQVQNDQQVSVWQEEADQELEQYKELQATQLQAQLSDFQTSENNKAQEAIAQLRSDFSEQYEDLVQYVVREVTQAYGNR</sequence>
<keyword evidence="2" id="KW-1185">Reference proteome</keyword>
<gene>
    <name evidence="1" type="ORF">AWM75_04125</name>
</gene>
<dbReference type="AlphaFoldDB" id="A0A0X8FKZ0"/>
<protein>
    <submittedName>
        <fullName evidence="1">Uncharacterized protein</fullName>
    </submittedName>
</protein>
<proteinExistence type="predicted"/>
<organism evidence="1 2">
    <name type="scientific">Aerococcus urinaehominis</name>
    <dbReference type="NCBI Taxonomy" id="128944"/>
    <lineage>
        <taxon>Bacteria</taxon>
        <taxon>Bacillati</taxon>
        <taxon>Bacillota</taxon>
        <taxon>Bacilli</taxon>
        <taxon>Lactobacillales</taxon>
        <taxon>Aerococcaceae</taxon>
        <taxon>Aerococcus</taxon>
    </lineage>
</organism>
<dbReference type="EMBL" id="CP014163">
    <property type="protein sequence ID" value="AMB99243.1"/>
    <property type="molecule type" value="Genomic_DNA"/>
</dbReference>
<reference evidence="2" key="2">
    <citation type="submission" date="2016-01" db="EMBL/GenBank/DDBJ databases">
        <title>Six Aerococcus type strain genome sequencing and assembly using PacBio and Illumina Hiseq.</title>
        <authorList>
            <person name="Carkaci D."/>
            <person name="Dargis R."/>
            <person name="Nielsen X.C."/>
            <person name="Skovgaard O."/>
            <person name="Fuursted K."/>
            <person name="Christensen J.J."/>
        </authorList>
    </citation>
    <scope>NUCLEOTIDE SEQUENCE [LARGE SCALE GENOMIC DNA]</scope>
    <source>
        <strain evidence="2">CCUG42038B</strain>
    </source>
</reference>
<reference evidence="1 2" key="1">
    <citation type="journal article" date="2016" name="Genome Announc.">
        <title>Complete Genome Sequences of Aerococcus christensenii CCUG 28831T, Aerococcus sanguinicola CCUG 43001T, Aerococcus urinae CCUG 36881T, Aerococcus urinaeequi CCUG 28094T, Aerococcus urinaehominis CCUG 42038 BT, and Aerococcus viridans CCUG 4311T.</title>
        <authorList>
            <person name="Carkaci D."/>
            <person name="Dargis R."/>
            <person name="Nielsen X.C."/>
            <person name="Skovgaard O."/>
            <person name="Fuursted K."/>
            <person name="Christensen J.J."/>
        </authorList>
    </citation>
    <scope>NUCLEOTIDE SEQUENCE [LARGE SCALE GENOMIC DNA]</scope>
    <source>
        <strain evidence="1 2">CCUG42038B</strain>
    </source>
</reference>
<dbReference type="RefSeq" id="WP_067978601.1">
    <property type="nucleotide sequence ID" value="NZ_CP014163.1"/>
</dbReference>
<evidence type="ECO:0000313" key="1">
    <source>
        <dbReference type="EMBL" id="AMB99243.1"/>
    </source>
</evidence>
<evidence type="ECO:0000313" key="2">
    <source>
        <dbReference type="Proteomes" id="UP000062260"/>
    </source>
</evidence>